<organism evidence="2 3">
    <name type="scientific">Pontibacter cellulosilyticus</name>
    <dbReference type="NCBI Taxonomy" id="1720253"/>
    <lineage>
        <taxon>Bacteria</taxon>
        <taxon>Pseudomonadati</taxon>
        <taxon>Bacteroidota</taxon>
        <taxon>Cytophagia</taxon>
        <taxon>Cytophagales</taxon>
        <taxon>Hymenobacteraceae</taxon>
        <taxon>Pontibacter</taxon>
    </lineage>
</organism>
<protein>
    <submittedName>
        <fullName evidence="2">GNAT family N-acetyltransferase</fullName>
    </submittedName>
</protein>
<dbReference type="RefSeq" id="WP_187066567.1">
    <property type="nucleotide sequence ID" value="NZ_JACRVF010000001.1"/>
</dbReference>
<dbReference type="Gene3D" id="3.40.630.30">
    <property type="match status" value="1"/>
</dbReference>
<gene>
    <name evidence="2" type="ORF">H8S84_07310</name>
</gene>
<accession>A0A923N6I2</accession>
<feature type="domain" description="N-acetyltransferase" evidence="1">
    <location>
        <begin position="10"/>
        <end position="167"/>
    </location>
</feature>
<dbReference type="EMBL" id="JACRVF010000001">
    <property type="protein sequence ID" value="MBC5992637.1"/>
    <property type="molecule type" value="Genomic_DNA"/>
</dbReference>
<dbReference type="Pfam" id="PF13302">
    <property type="entry name" value="Acetyltransf_3"/>
    <property type="match status" value="1"/>
</dbReference>
<evidence type="ECO:0000313" key="2">
    <source>
        <dbReference type="EMBL" id="MBC5992637.1"/>
    </source>
</evidence>
<dbReference type="InterPro" id="IPR051531">
    <property type="entry name" value="N-acetyltransferase"/>
</dbReference>
<dbReference type="AlphaFoldDB" id="A0A923N6I2"/>
<sequence length="168" mass="19114">MNHILQTERLNLRPFTHTDTKFIIELVNSPGWLQFIGDRNIKTEQQAKTYLENGPLKSYKDNGYGLWLVERKQDNTPIGMCGIINRDYLHAPDIGFAFLPDCCGQGYAHEIASATITFAHHNLNLPKLLAITLPNNTKSIRLLEKLGMQYTETISLPNSLEKLQLFSN</sequence>
<reference evidence="2" key="1">
    <citation type="submission" date="2020-08" db="EMBL/GenBank/DDBJ databases">
        <title>Pontibacter sp. SD6 16S ribosomal RNA gene Genome sequencing and assembly.</title>
        <authorList>
            <person name="Kang M."/>
        </authorList>
    </citation>
    <scope>NUCLEOTIDE SEQUENCE</scope>
    <source>
        <strain evidence="2">SD6</strain>
    </source>
</reference>
<dbReference type="GO" id="GO:0016747">
    <property type="term" value="F:acyltransferase activity, transferring groups other than amino-acyl groups"/>
    <property type="evidence" value="ECO:0007669"/>
    <property type="project" value="InterPro"/>
</dbReference>
<comment type="caution">
    <text evidence="2">The sequence shown here is derived from an EMBL/GenBank/DDBJ whole genome shotgun (WGS) entry which is preliminary data.</text>
</comment>
<evidence type="ECO:0000259" key="1">
    <source>
        <dbReference type="PROSITE" id="PS51186"/>
    </source>
</evidence>
<evidence type="ECO:0000313" key="3">
    <source>
        <dbReference type="Proteomes" id="UP000603640"/>
    </source>
</evidence>
<proteinExistence type="predicted"/>
<name>A0A923N6I2_9BACT</name>
<dbReference type="PROSITE" id="PS51186">
    <property type="entry name" value="GNAT"/>
    <property type="match status" value="1"/>
</dbReference>
<dbReference type="InterPro" id="IPR016181">
    <property type="entry name" value="Acyl_CoA_acyltransferase"/>
</dbReference>
<dbReference type="InterPro" id="IPR000182">
    <property type="entry name" value="GNAT_dom"/>
</dbReference>
<keyword evidence="3" id="KW-1185">Reference proteome</keyword>
<dbReference type="Proteomes" id="UP000603640">
    <property type="component" value="Unassembled WGS sequence"/>
</dbReference>
<dbReference type="PANTHER" id="PTHR43792:SF1">
    <property type="entry name" value="N-ACETYLTRANSFERASE DOMAIN-CONTAINING PROTEIN"/>
    <property type="match status" value="1"/>
</dbReference>
<dbReference type="PANTHER" id="PTHR43792">
    <property type="entry name" value="GNAT FAMILY, PUTATIVE (AFU_ORTHOLOGUE AFUA_3G00765)-RELATED-RELATED"/>
    <property type="match status" value="1"/>
</dbReference>
<dbReference type="SUPFAM" id="SSF55729">
    <property type="entry name" value="Acyl-CoA N-acyltransferases (Nat)"/>
    <property type="match status" value="1"/>
</dbReference>